<dbReference type="OMA" id="THDLHIT"/>
<dbReference type="AlphaFoldDB" id="A0A2G2YLY9"/>
<name>A0A2G2YLY9_CAPAN</name>
<proteinExistence type="predicted"/>
<keyword evidence="2" id="KW-1185">Reference proteome</keyword>
<dbReference type="Proteomes" id="UP000222542">
    <property type="component" value="Unassembled WGS sequence"/>
</dbReference>
<sequence>MHNPSKLHLGDAMRILRYIAGTSDHGIWYSKVTSFTLTGFTDSDYAGNIDDRKSTSGFLFNLGSGAISGSSKKQEVVALSTSEAEYIATTSAACQAVWLRRLVAYFN</sequence>
<comment type="caution">
    <text evidence="1">The sequence shown here is derived from an EMBL/GenBank/DDBJ whole genome shotgun (WGS) entry which is preliminary data.</text>
</comment>
<reference evidence="1 2" key="1">
    <citation type="journal article" date="2014" name="Nat. Genet.">
        <title>Genome sequence of the hot pepper provides insights into the evolution of pungency in Capsicum species.</title>
        <authorList>
            <person name="Kim S."/>
            <person name="Park M."/>
            <person name="Yeom S.I."/>
            <person name="Kim Y.M."/>
            <person name="Lee J.M."/>
            <person name="Lee H.A."/>
            <person name="Seo E."/>
            <person name="Choi J."/>
            <person name="Cheong K."/>
            <person name="Kim K.T."/>
            <person name="Jung K."/>
            <person name="Lee G.W."/>
            <person name="Oh S.K."/>
            <person name="Bae C."/>
            <person name="Kim S.B."/>
            <person name="Lee H.Y."/>
            <person name="Kim S.Y."/>
            <person name="Kim M.S."/>
            <person name="Kang B.C."/>
            <person name="Jo Y.D."/>
            <person name="Yang H.B."/>
            <person name="Jeong H.J."/>
            <person name="Kang W.H."/>
            <person name="Kwon J.K."/>
            <person name="Shin C."/>
            <person name="Lim J.Y."/>
            <person name="Park J.H."/>
            <person name="Huh J.H."/>
            <person name="Kim J.S."/>
            <person name="Kim B.D."/>
            <person name="Cohen O."/>
            <person name="Paran I."/>
            <person name="Suh M.C."/>
            <person name="Lee S.B."/>
            <person name="Kim Y.K."/>
            <person name="Shin Y."/>
            <person name="Noh S.J."/>
            <person name="Park J."/>
            <person name="Seo Y.S."/>
            <person name="Kwon S.Y."/>
            <person name="Kim H.A."/>
            <person name="Park J.M."/>
            <person name="Kim H.J."/>
            <person name="Choi S.B."/>
            <person name="Bosland P.W."/>
            <person name="Reeves G."/>
            <person name="Jo S.H."/>
            <person name="Lee B.W."/>
            <person name="Cho H.T."/>
            <person name="Choi H.S."/>
            <person name="Lee M.S."/>
            <person name="Yu Y."/>
            <person name="Do Choi Y."/>
            <person name="Park B.S."/>
            <person name="van Deynze A."/>
            <person name="Ashrafi H."/>
            <person name="Hill T."/>
            <person name="Kim W.T."/>
            <person name="Pai H.S."/>
            <person name="Ahn H.K."/>
            <person name="Yeam I."/>
            <person name="Giovannoni J.J."/>
            <person name="Rose J.K."/>
            <person name="Sorensen I."/>
            <person name="Lee S.J."/>
            <person name="Kim R.W."/>
            <person name="Choi I.Y."/>
            <person name="Choi B.S."/>
            <person name="Lim J.S."/>
            <person name="Lee Y.H."/>
            <person name="Choi D."/>
        </authorList>
    </citation>
    <scope>NUCLEOTIDE SEQUENCE [LARGE SCALE GENOMIC DNA]</scope>
    <source>
        <strain evidence="2">cv. CM334</strain>
    </source>
</reference>
<dbReference type="Gramene" id="PHT70769">
    <property type="protein sequence ID" value="PHT70769"/>
    <property type="gene ID" value="T459_25873"/>
</dbReference>
<dbReference type="PANTHER" id="PTHR11439:SF463">
    <property type="entry name" value="REVERSE TRANSCRIPTASE TY1_COPIA-TYPE DOMAIN-CONTAINING PROTEIN"/>
    <property type="match status" value="1"/>
</dbReference>
<accession>A0A2G2YLY9</accession>
<dbReference type="PANTHER" id="PTHR11439">
    <property type="entry name" value="GAG-POL-RELATED RETROTRANSPOSON"/>
    <property type="match status" value="1"/>
</dbReference>
<dbReference type="STRING" id="4072.A0A2G2YLY9"/>
<dbReference type="EMBL" id="AYRZ02000010">
    <property type="protein sequence ID" value="PHT70769.1"/>
    <property type="molecule type" value="Genomic_DNA"/>
</dbReference>
<gene>
    <name evidence="1" type="ORF">T459_25873</name>
</gene>
<reference evidence="1 2" key="2">
    <citation type="journal article" date="2017" name="Genome Biol.">
        <title>New reference genome sequences of hot pepper reveal the massive evolution of plant disease-resistance genes by retroduplication.</title>
        <authorList>
            <person name="Kim S."/>
            <person name="Park J."/>
            <person name="Yeom S.I."/>
            <person name="Kim Y.M."/>
            <person name="Seo E."/>
            <person name="Kim K.T."/>
            <person name="Kim M.S."/>
            <person name="Lee J.M."/>
            <person name="Cheong K."/>
            <person name="Shin H.S."/>
            <person name="Kim S.B."/>
            <person name="Han K."/>
            <person name="Lee J."/>
            <person name="Park M."/>
            <person name="Lee H.A."/>
            <person name="Lee H.Y."/>
            <person name="Lee Y."/>
            <person name="Oh S."/>
            <person name="Lee J.H."/>
            <person name="Choi E."/>
            <person name="Choi E."/>
            <person name="Lee S.E."/>
            <person name="Jeon J."/>
            <person name="Kim H."/>
            <person name="Choi G."/>
            <person name="Song H."/>
            <person name="Lee J."/>
            <person name="Lee S.C."/>
            <person name="Kwon J.K."/>
            <person name="Lee H.Y."/>
            <person name="Koo N."/>
            <person name="Hong Y."/>
            <person name="Kim R.W."/>
            <person name="Kang W.H."/>
            <person name="Huh J.H."/>
            <person name="Kang B.C."/>
            <person name="Yang T.J."/>
            <person name="Lee Y.H."/>
            <person name="Bennetzen J.L."/>
            <person name="Choi D."/>
        </authorList>
    </citation>
    <scope>NUCLEOTIDE SEQUENCE [LARGE SCALE GENOMIC DNA]</scope>
    <source>
        <strain evidence="2">cv. CM334</strain>
    </source>
</reference>
<organism evidence="1 2">
    <name type="scientific">Capsicum annuum</name>
    <name type="common">Capsicum pepper</name>
    <dbReference type="NCBI Taxonomy" id="4072"/>
    <lineage>
        <taxon>Eukaryota</taxon>
        <taxon>Viridiplantae</taxon>
        <taxon>Streptophyta</taxon>
        <taxon>Embryophyta</taxon>
        <taxon>Tracheophyta</taxon>
        <taxon>Spermatophyta</taxon>
        <taxon>Magnoliopsida</taxon>
        <taxon>eudicotyledons</taxon>
        <taxon>Gunneridae</taxon>
        <taxon>Pentapetalae</taxon>
        <taxon>asterids</taxon>
        <taxon>lamiids</taxon>
        <taxon>Solanales</taxon>
        <taxon>Solanaceae</taxon>
        <taxon>Solanoideae</taxon>
        <taxon>Capsiceae</taxon>
        <taxon>Capsicum</taxon>
    </lineage>
</organism>
<evidence type="ECO:0000313" key="2">
    <source>
        <dbReference type="Proteomes" id="UP000222542"/>
    </source>
</evidence>
<evidence type="ECO:0008006" key="3">
    <source>
        <dbReference type="Google" id="ProtNLM"/>
    </source>
</evidence>
<dbReference type="CDD" id="cd09272">
    <property type="entry name" value="RNase_HI_RT_Ty1"/>
    <property type="match status" value="1"/>
</dbReference>
<protein>
    <recommendedName>
        <fullName evidence="3">Retrovirus-related Pol polyprotein from transposon TNT 1-94</fullName>
    </recommendedName>
</protein>
<evidence type="ECO:0000313" key="1">
    <source>
        <dbReference type="EMBL" id="PHT70769.1"/>
    </source>
</evidence>